<reference evidence="3 6" key="2">
    <citation type="submission" date="2020-07" db="EMBL/GenBank/DDBJ databases">
        <title>Sequencing the genomes of 1000 actinobacteria strains.</title>
        <authorList>
            <person name="Klenk H.-P."/>
        </authorList>
    </citation>
    <scope>NUCLEOTIDE SEQUENCE [LARGE SCALE GENOMIC DNA]</scope>
    <source>
        <strain evidence="3 6">DSM 23870</strain>
    </source>
</reference>
<dbReference type="Pfam" id="PF03703">
    <property type="entry name" value="bPH_2"/>
    <property type="match status" value="1"/>
</dbReference>
<dbReference type="Proteomes" id="UP000581087">
    <property type="component" value="Unassembled WGS sequence"/>
</dbReference>
<feature type="transmembrane region" description="Helical" evidence="1">
    <location>
        <begin position="57"/>
        <end position="80"/>
    </location>
</feature>
<feature type="domain" description="YdbS-like PH" evidence="2">
    <location>
        <begin position="78"/>
        <end position="146"/>
    </location>
</feature>
<gene>
    <name evidence="3" type="ORF">BJ972_001243</name>
    <name evidence="4" type="ORF">ESP50_05555</name>
</gene>
<evidence type="ECO:0000256" key="1">
    <source>
        <dbReference type="SAM" id="Phobius"/>
    </source>
</evidence>
<organism evidence="4 5">
    <name type="scientific">Agromyces atrinae</name>
    <dbReference type="NCBI Taxonomy" id="592376"/>
    <lineage>
        <taxon>Bacteria</taxon>
        <taxon>Bacillati</taxon>
        <taxon>Actinomycetota</taxon>
        <taxon>Actinomycetes</taxon>
        <taxon>Micrococcales</taxon>
        <taxon>Microbacteriaceae</taxon>
        <taxon>Agromyces</taxon>
    </lineage>
</organism>
<accession>A0A4Q2M5H4</accession>
<sequence length="183" mass="19951">MSNTASTPRGAEAPPERVVVRLRSNARRLVWSVLVLVAVAGALGYFLGNFAEPWHEIAALAGAAAIVLLACILPFFGWLARRYTITSRRLIVRSGLFVRVRREIPHSRGYDVTVRRTWVQSAFGSGDVRVSTGAESPVTLRNVPNPGLVQSVLNELVEAARPAMAPYRPPSTAYDDTVAWGGR</sequence>
<dbReference type="RefSeq" id="WP_129172958.1">
    <property type="nucleotide sequence ID" value="NZ_JACCBI010000001.1"/>
</dbReference>
<dbReference type="PANTHER" id="PTHR37938:SF1">
    <property type="entry name" value="BLL0215 PROTEIN"/>
    <property type="match status" value="1"/>
</dbReference>
<dbReference type="OrthoDB" id="4990503at2"/>
<keyword evidence="5" id="KW-1185">Reference proteome</keyword>
<keyword evidence="1" id="KW-0812">Transmembrane</keyword>
<name>A0A4Q2M5H4_9MICO</name>
<keyword evidence="1" id="KW-0472">Membrane</keyword>
<evidence type="ECO:0000313" key="5">
    <source>
        <dbReference type="Proteomes" id="UP000292686"/>
    </source>
</evidence>
<dbReference type="PANTHER" id="PTHR37938">
    <property type="entry name" value="BLL0215 PROTEIN"/>
    <property type="match status" value="1"/>
</dbReference>
<comment type="caution">
    <text evidence="4">The sequence shown here is derived from an EMBL/GenBank/DDBJ whole genome shotgun (WGS) entry which is preliminary data.</text>
</comment>
<dbReference type="Proteomes" id="UP000292686">
    <property type="component" value="Unassembled WGS sequence"/>
</dbReference>
<dbReference type="AlphaFoldDB" id="A0A4Q2M5H4"/>
<protein>
    <submittedName>
        <fullName evidence="4">PH domain-containing protein</fullName>
    </submittedName>
    <submittedName>
        <fullName evidence="3">Putative membrane protein YdbT with pleckstrin-like domain</fullName>
    </submittedName>
</protein>
<evidence type="ECO:0000313" key="6">
    <source>
        <dbReference type="Proteomes" id="UP000581087"/>
    </source>
</evidence>
<evidence type="ECO:0000259" key="2">
    <source>
        <dbReference type="Pfam" id="PF03703"/>
    </source>
</evidence>
<feature type="transmembrane region" description="Helical" evidence="1">
    <location>
        <begin position="29"/>
        <end position="51"/>
    </location>
</feature>
<evidence type="ECO:0000313" key="4">
    <source>
        <dbReference type="EMBL" id="RXZ87384.1"/>
    </source>
</evidence>
<dbReference type="InterPro" id="IPR005182">
    <property type="entry name" value="YdbS-like_PH"/>
</dbReference>
<dbReference type="EMBL" id="JACCBI010000001">
    <property type="protein sequence ID" value="NYD66724.1"/>
    <property type="molecule type" value="Genomic_DNA"/>
</dbReference>
<keyword evidence="1" id="KW-1133">Transmembrane helix</keyword>
<evidence type="ECO:0000313" key="3">
    <source>
        <dbReference type="EMBL" id="NYD66724.1"/>
    </source>
</evidence>
<dbReference type="EMBL" id="SDPM01000002">
    <property type="protein sequence ID" value="RXZ87384.1"/>
    <property type="molecule type" value="Genomic_DNA"/>
</dbReference>
<proteinExistence type="predicted"/>
<reference evidence="4 5" key="1">
    <citation type="submission" date="2019-01" db="EMBL/GenBank/DDBJ databases">
        <title>Agromyces.</title>
        <authorList>
            <person name="Li J."/>
        </authorList>
    </citation>
    <scope>NUCLEOTIDE SEQUENCE [LARGE SCALE GENOMIC DNA]</scope>
    <source>
        <strain evidence="4 5">DSM 23870</strain>
    </source>
</reference>